<reference evidence="3" key="1">
    <citation type="journal article" date="2009" name="Stand. Genomic Sci.">
        <title>Complete genome sequence of Halogeometricum borinquense type strain (PR3).</title>
        <authorList>
            <person name="Malfatti S."/>
            <person name="Tindall B.J."/>
            <person name="Schneider S."/>
            <person name="Fahnrich R."/>
            <person name="Lapidus A."/>
            <person name="Labuttii K."/>
            <person name="Copeland A."/>
            <person name="Glavina Del Rio T."/>
            <person name="Nolan M."/>
            <person name="Chen F."/>
            <person name="Lucas S."/>
            <person name="Tice H."/>
            <person name="Cheng J.F."/>
            <person name="Bruce D."/>
            <person name="Goodwin L."/>
            <person name="Pitluck S."/>
            <person name="Anderson I."/>
            <person name="Pati A."/>
            <person name="Ivanova N."/>
            <person name="Mavromatis K."/>
            <person name="Chen A."/>
            <person name="Palaniappan K."/>
            <person name="D'haeseleer P."/>
            <person name="Goker M."/>
            <person name="Bristow J."/>
            <person name="Eisen J.A."/>
            <person name="Markowitz V."/>
            <person name="Hugenholtz P."/>
            <person name="Kyrpides N.C."/>
            <person name="Klenk H.P."/>
            <person name="Chain P."/>
        </authorList>
    </citation>
    <scope>NUCLEOTIDE SEQUENCE [LARGE SCALE GENOMIC DNA]</scope>
    <source>
        <strain evidence="3">ATCC 700274 / DSM 11551 / JCM 10706 / KCTC 4070 / PR3</strain>
        <plasmid evidence="3">pHBOR03</plasmid>
    </source>
</reference>
<dbReference type="HOGENOM" id="CLU_2177805_0_0_2"/>
<evidence type="ECO:0000313" key="3">
    <source>
        <dbReference type="Proteomes" id="UP000006663"/>
    </source>
</evidence>
<keyword evidence="1" id="KW-0812">Transmembrane</keyword>
<organism evidence="2 3">
    <name type="scientific">Halogeometricum borinquense (strain ATCC 700274 / DSM 11551 / JCM 10706 / KCTC 4070 / PR3)</name>
    <dbReference type="NCBI Taxonomy" id="469382"/>
    <lineage>
        <taxon>Archaea</taxon>
        <taxon>Methanobacteriati</taxon>
        <taxon>Methanobacteriota</taxon>
        <taxon>Stenosarchaea group</taxon>
        <taxon>Halobacteria</taxon>
        <taxon>Halobacteriales</taxon>
        <taxon>Haloferacaceae</taxon>
        <taxon>Halogeometricum</taxon>
    </lineage>
</organism>
<dbReference type="AlphaFoldDB" id="E4NVR9"/>
<sequence length="109" mass="12333">MEARVPRWQPSTPRTWHLGTGRLFTCCALLGWWEVAIGVAMLYKPFVRVALFLLLLRIPGTVLAFVLLPDVTFIEFPLIPTPEGQYLLKDLVLFFAAMAIGGSIRHEYS</sequence>
<feature type="transmembrane region" description="Helical" evidence="1">
    <location>
        <begin position="49"/>
        <end position="74"/>
    </location>
</feature>
<dbReference type="Proteomes" id="UP000006663">
    <property type="component" value="Plasmid pHBOR03"/>
</dbReference>
<evidence type="ECO:0000313" key="2">
    <source>
        <dbReference type="EMBL" id="ADQ69139.1"/>
    </source>
</evidence>
<feature type="transmembrane region" description="Helical" evidence="1">
    <location>
        <begin position="86"/>
        <end position="104"/>
    </location>
</feature>
<keyword evidence="2" id="KW-0614">Plasmid</keyword>
<feature type="transmembrane region" description="Helical" evidence="1">
    <location>
        <begin position="21"/>
        <end position="43"/>
    </location>
</feature>
<geneLocation type="plasmid" evidence="2 3">
    <name>pHBOR03</name>
</geneLocation>
<name>E4NVR9_HALBP</name>
<keyword evidence="1" id="KW-0472">Membrane</keyword>
<gene>
    <name evidence="2" type="ordered locus">Hbor_38250</name>
</gene>
<dbReference type="EMBL" id="CP001693">
    <property type="protein sequence ID" value="ADQ69139.1"/>
    <property type="molecule type" value="Genomic_DNA"/>
</dbReference>
<evidence type="ECO:0000256" key="1">
    <source>
        <dbReference type="SAM" id="Phobius"/>
    </source>
</evidence>
<proteinExistence type="predicted"/>
<keyword evidence="3" id="KW-1185">Reference proteome</keyword>
<protein>
    <submittedName>
        <fullName evidence="2">Uncharacterized conserved protein</fullName>
    </submittedName>
</protein>
<dbReference type="KEGG" id="hbo:Hbor_38250"/>
<accession>E4NVR9</accession>
<keyword evidence="1" id="KW-1133">Transmembrane helix</keyword>